<evidence type="ECO:0000256" key="1">
    <source>
        <dbReference type="SAM" id="SignalP"/>
    </source>
</evidence>
<sequence>MKLYLVMFMLWSAAYSLKSAASTAAEIQHLLTFIETSHCQYERNG</sequence>
<evidence type="ECO:0000313" key="2">
    <source>
        <dbReference type="EMBL" id="KKE84562.1"/>
    </source>
</evidence>
<evidence type="ECO:0000313" key="3">
    <source>
        <dbReference type="Proteomes" id="UP000033434"/>
    </source>
</evidence>
<protein>
    <submittedName>
        <fullName evidence="2">Uncharacterized protein</fullName>
    </submittedName>
</protein>
<dbReference type="RefSeq" id="WP_155401358.1">
    <property type="nucleotide sequence ID" value="NZ_AUXW01000135.1"/>
</dbReference>
<reference evidence="2 3" key="1">
    <citation type="journal article" date="2015" name="BMC Genomics">
        <title>Genome mining reveals unlocked bioactive potential of marine Gram-negative bacteria.</title>
        <authorList>
            <person name="Machado H."/>
            <person name="Sonnenschein E.C."/>
            <person name="Melchiorsen J."/>
            <person name="Gram L."/>
        </authorList>
    </citation>
    <scope>NUCLEOTIDE SEQUENCE [LARGE SCALE GENOMIC DNA]</scope>
    <source>
        <strain evidence="2 3">S4054</strain>
    </source>
</reference>
<organism evidence="2 3">
    <name type="scientific">Pseudoalteromonas luteoviolacea S4054</name>
    <dbReference type="NCBI Taxonomy" id="1129367"/>
    <lineage>
        <taxon>Bacteria</taxon>
        <taxon>Pseudomonadati</taxon>
        <taxon>Pseudomonadota</taxon>
        <taxon>Gammaproteobacteria</taxon>
        <taxon>Alteromonadales</taxon>
        <taxon>Pseudoalteromonadaceae</taxon>
        <taxon>Pseudoalteromonas</taxon>
    </lineage>
</organism>
<feature type="chain" id="PRO_5002498929" evidence="1">
    <location>
        <begin position="21"/>
        <end position="45"/>
    </location>
</feature>
<accession>A0A0F6AEC1</accession>
<dbReference type="EMBL" id="AUXW01000135">
    <property type="protein sequence ID" value="KKE84562.1"/>
    <property type="molecule type" value="Genomic_DNA"/>
</dbReference>
<keyword evidence="1" id="KW-0732">Signal</keyword>
<dbReference type="PATRIC" id="fig|1129367.4.peg.1437"/>
<name>A0A0F6AEC1_9GAMM</name>
<gene>
    <name evidence="2" type="ORF">N479_08330</name>
</gene>
<dbReference type="Proteomes" id="UP000033434">
    <property type="component" value="Unassembled WGS sequence"/>
</dbReference>
<dbReference type="AlphaFoldDB" id="A0A0F6AEC1"/>
<comment type="caution">
    <text evidence="2">The sequence shown here is derived from an EMBL/GenBank/DDBJ whole genome shotgun (WGS) entry which is preliminary data.</text>
</comment>
<feature type="signal peptide" evidence="1">
    <location>
        <begin position="1"/>
        <end position="20"/>
    </location>
</feature>
<proteinExistence type="predicted"/>